<dbReference type="InterPro" id="IPR009048">
    <property type="entry name" value="A-macroglobulin_rcpt-bd"/>
</dbReference>
<keyword evidence="1 2" id="KW-1015">Disulfide bond</keyword>
<keyword evidence="3" id="KW-1133">Transmembrane helix</keyword>
<evidence type="ECO:0008006" key="9">
    <source>
        <dbReference type="Google" id="ProtNLM"/>
    </source>
</evidence>
<evidence type="ECO:0000313" key="8">
    <source>
        <dbReference type="Proteomes" id="UP000663828"/>
    </source>
</evidence>
<dbReference type="SMART" id="SM01360">
    <property type="entry name" value="A2M"/>
    <property type="match status" value="1"/>
</dbReference>
<feature type="chain" id="PRO_5032526813" description="CD109 antigen" evidence="4">
    <location>
        <begin position="17"/>
        <end position="1620"/>
    </location>
</feature>
<feature type="signal peptide" evidence="4">
    <location>
        <begin position="1"/>
        <end position="16"/>
    </location>
</feature>
<dbReference type="Proteomes" id="UP000663828">
    <property type="component" value="Unassembled WGS sequence"/>
</dbReference>
<feature type="disulfide bond" evidence="2">
    <location>
        <begin position="737"/>
        <end position="755"/>
    </location>
</feature>
<dbReference type="InterPro" id="IPR013783">
    <property type="entry name" value="Ig-like_fold"/>
</dbReference>
<dbReference type="InterPro" id="IPR036055">
    <property type="entry name" value="LDL_receptor-like_sf"/>
</dbReference>
<dbReference type="Gene3D" id="1.50.10.20">
    <property type="match status" value="1"/>
</dbReference>
<organism evidence="7 8">
    <name type="scientific">Adineta ricciae</name>
    <name type="common">Rotifer</name>
    <dbReference type="NCBI Taxonomy" id="249248"/>
    <lineage>
        <taxon>Eukaryota</taxon>
        <taxon>Metazoa</taxon>
        <taxon>Spiralia</taxon>
        <taxon>Gnathifera</taxon>
        <taxon>Rotifera</taxon>
        <taxon>Eurotatoria</taxon>
        <taxon>Bdelloidea</taxon>
        <taxon>Adinetida</taxon>
        <taxon>Adinetidae</taxon>
        <taxon>Adineta</taxon>
    </lineage>
</organism>
<dbReference type="SUPFAM" id="SSF48239">
    <property type="entry name" value="Terpenoid cyclases/Protein prenyltransferases"/>
    <property type="match status" value="1"/>
</dbReference>
<dbReference type="Gene3D" id="2.20.130.20">
    <property type="match status" value="1"/>
</dbReference>
<sequence length="1620" mass="185594">MFKFVFVCIHVSMILANRVPRQSPFADGIQPPLHKHEPRRVVPTHAYFKSESNYMIVGPKIVRPLDIVSVWVTILNKDWSAITVAVSLFNQNEEIAANEQRLIPEIPTAVEFQVPQNAPNGSYKIYVRGTLPNGHLAFYNETNVMFQMKSLSIFIQLEKPMYRHDQKVRFRCIPVYSDLRGYFSTVDVYIIGPMNNILRRWHSLQTTWGLFFVLGDRSLKMNFLCLLGYVELSYQFASFIAFGTYTIRCEAQQSISERSFQVDFFLQKKIEVNISLPFFINVESPTINGIVSANYTTGRGVEGLMRLTVRLKNRDERFEPAVNIIPVPDANGTKLDYGYQPFTGRSNFAIPMTEAIRQFGDLTNRELIFTATVFDPLWNETTNSSFLTSFYATEYRIKFLSRQSGVFKPQMAYSAHVAVLNGDQSRFRIADFDRNTTYVRIQTNFDVGSSLAPIDYPIPDDAIITHQFIIPNQNQSMYMSIRAELFVNNEFIQTAFIEQRSVRYRSPSRTYIQITTTTTEPRIDNFMVFTVNISRYCPQVHYHIISASRIVYADTIQMRNTLQQTVHVAVTRRMAPSAHILAYFIDYTGELVADVIHFHVNITSDTVTLNLTVNQRKDLSGDTVELLAYGPPQARVAFAGTEYAQHQLYGGNDFLELDIYNELYEYDVSAYPSPNMTWYSNFLTPCEKVYRVGQSVAANVYQVFRSAGLFLLTDIDIVIDEEQEARFCMEQGNRFTCNDGSCYTISEKCDGVFNCLDGADELDCPEKRGPLFTPINKRLWPFWERFFTFSMAWESVSTYPDGRAQVTVSVPHVIGTWILSAFSISQQTGLSVLPNVLMLEGTRKFFIAVEVPGTARLGEQIGVRVDVFNFQVKRIEALIILHASSKYRFINLDQHGEVSSFAPRTSEGQHHVLLILYPSSSRRIHIPIVPLTAGSIDVTVEGITGVKRHIVTQTISVVYEGIVNHYSTSTLVSLEHRPRQMYEFDIIVPENFILPLHNYFIYVPGSAKANVYISGDVAGPYFWEGPEKPLTSDNLIYKTFAAAEGALTGFATMIYNLVYLRQGHGGRGFDQSKLVQLLDLANIEYNRLMAFYFDDQSDMGIHDGAFSNFGWKNETSVWLTSWVLIALKDAAQAEWEQYNLFIDSRVRAKSSKWIMTHQNTDGSFKEHSNILDREKFQSLLHSNETDLPLNLSLTAQAVIALRMNTDINGLIKEDMSDAIDRARNWLEIHYQKIVDSFELAIVTYALHVVNSPEKDTAFNILVSRQRTSAGGIYWSNVELSSNRIVFLSLNERLAPKHESEVEAHAIASTAFALLTYISRAQTLLGKPIVHWLQTRRNFVAGWCSSYDSLFALKALVQYAIRRGDTIQQYNLRVNISSSDDAYRKIEPVFITDDNIIDVQQRSIDKVYGRVLIDSYGTGYALLQMKVEANVEHPEMIRPVAYEAFYISLNVDLSNKFNHSYLLYKPCVKWLPGATKAKRSGWSIFMIEIPTGYRIEERFLKDLVGFGIVRNLRDAENYPNFLNFLFEFFDTTPICWQFELKRYIPVANMTRYYEMKAYEWHEPWSANRSMYTLRTLFGLDICSVCGSYQCPYCPYYAASPFLELSLFLIICAIVFQLFYIE</sequence>
<dbReference type="Gene3D" id="4.10.400.10">
    <property type="entry name" value="Low-density Lipoprotein Receptor"/>
    <property type="match status" value="1"/>
</dbReference>
<evidence type="ECO:0000256" key="2">
    <source>
        <dbReference type="PROSITE-ProRule" id="PRU00124"/>
    </source>
</evidence>
<dbReference type="EMBL" id="CAJNOR010001672">
    <property type="protein sequence ID" value="CAF1181634.1"/>
    <property type="molecule type" value="Genomic_DNA"/>
</dbReference>
<feature type="transmembrane region" description="Helical" evidence="3">
    <location>
        <begin position="1594"/>
        <end position="1619"/>
    </location>
</feature>
<dbReference type="InterPro" id="IPR011625">
    <property type="entry name" value="A2M_N_BRD"/>
</dbReference>
<reference evidence="7" key="1">
    <citation type="submission" date="2021-02" db="EMBL/GenBank/DDBJ databases">
        <authorList>
            <person name="Nowell W R."/>
        </authorList>
    </citation>
    <scope>NUCLEOTIDE SEQUENCE</scope>
</reference>
<evidence type="ECO:0000256" key="4">
    <source>
        <dbReference type="SAM" id="SignalP"/>
    </source>
</evidence>
<feature type="disulfide bond" evidence="2">
    <location>
        <begin position="749"/>
        <end position="764"/>
    </location>
</feature>
<feature type="domain" description="Alpha-2-macroglobulin bait region" evidence="5">
    <location>
        <begin position="512"/>
        <end position="648"/>
    </location>
</feature>
<keyword evidence="3" id="KW-0472">Membrane</keyword>
<evidence type="ECO:0000256" key="3">
    <source>
        <dbReference type="SAM" id="Phobius"/>
    </source>
</evidence>
<dbReference type="Pfam" id="PF07703">
    <property type="entry name" value="A2M_BRD"/>
    <property type="match status" value="1"/>
</dbReference>
<dbReference type="PANTHER" id="PTHR11412">
    <property type="entry name" value="MACROGLOBULIN / COMPLEMENT"/>
    <property type="match status" value="1"/>
</dbReference>
<accession>A0A814V0F4</accession>
<dbReference type="SUPFAM" id="SSF49410">
    <property type="entry name" value="Alpha-macroglobulin receptor domain"/>
    <property type="match status" value="1"/>
</dbReference>
<dbReference type="GO" id="GO:0004866">
    <property type="term" value="F:endopeptidase inhibitor activity"/>
    <property type="evidence" value="ECO:0007669"/>
    <property type="project" value="InterPro"/>
</dbReference>
<keyword evidence="8" id="KW-1185">Reference proteome</keyword>
<dbReference type="Gene3D" id="2.60.40.1930">
    <property type="match status" value="2"/>
</dbReference>
<proteinExistence type="predicted"/>
<dbReference type="Gene3D" id="2.60.40.690">
    <property type="entry name" value="Alpha-macroglobulin, receptor-binding domain"/>
    <property type="match status" value="1"/>
</dbReference>
<dbReference type="SMART" id="SM01359">
    <property type="entry name" value="A2M_N_2"/>
    <property type="match status" value="1"/>
</dbReference>
<dbReference type="PROSITE" id="PS50068">
    <property type="entry name" value="LDLRA_2"/>
    <property type="match status" value="1"/>
</dbReference>
<evidence type="ECO:0000256" key="1">
    <source>
        <dbReference type="ARBA" id="ARBA00023157"/>
    </source>
</evidence>
<comment type="caution">
    <text evidence="7">The sequence shown here is derived from an EMBL/GenBank/DDBJ whole genome shotgun (WGS) entry which is preliminary data.</text>
</comment>
<keyword evidence="3" id="KW-0812">Transmembrane</keyword>
<dbReference type="PANTHER" id="PTHR11412:SF146">
    <property type="entry name" value="CD109 ANTIGEN"/>
    <property type="match status" value="1"/>
</dbReference>
<evidence type="ECO:0000313" key="7">
    <source>
        <dbReference type="EMBL" id="CAF1181634.1"/>
    </source>
</evidence>
<keyword evidence="4" id="KW-0732">Signal</keyword>
<dbReference type="Gene3D" id="2.60.40.10">
    <property type="entry name" value="Immunoglobulins"/>
    <property type="match status" value="1"/>
</dbReference>
<gene>
    <name evidence="7" type="ORF">XAT740_LOCUS22612</name>
</gene>
<dbReference type="Gene3D" id="2.60.40.2950">
    <property type="match status" value="1"/>
</dbReference>
<dbReference type="InterPro" id="IPR008930">
    <property type="entry name" value="Terpenoid_cyclase/PrenylTrfase"/>
</dbReference>
<dbReference type="Pfam" id="PF00207">
    <property type="entry name" value="A2M"/>
    <property type="match status" value="1"/>
</dbReference>
<dbReference type="SMART" id="SM00192">
    <property type="entry name" value="LDLa"/>
    <property type="match status" value="1"/>
</dbReference>
<dbReference type="InterPro" id="IPR002172">
    <property type="entry name" value="LDrepeatLR_classA_rpt"/>
</dbReference>
<evidence type="ECO:0000259" key="5">
    <source>
        <dbReference type="SMART" id="SM01359"/>
    </source>
</evidence>
<dbReference type="Pfam" id="PF07677">
    <property type="entry name" value="A2M_recep"/>
    <property type="match status" value="1"/>
</dbReference>
<comment type="caution">
    <text evidence="2">Lacks conserved residue(s) required for the propagation of feature annotation.</text>
</comment>
<dbReference type="Pfam" id="PF07678">
    <property type="entry name" value="TED_complement"/>
    <property type="match status" value="1"/>
</dbReference>
<dbReference type="SUPFAM" id="SSF57424">
    <property type="entry name" value="LDL receptor-like module"/>
    <property type="match status" value="1"/>
</dbReference>
<feature type="domain" description="Alpha-2-macroglobulin" evidence="6">
    <location>
        <begin position="790"/>
        <end position="881"/>
    </location>
</feature>
<dbReference type="InterPro" id="IPR011626">
    <property type="entry name" value="Alpha-macroglobulin_TED"/>
</dbReference>
<name>A0A814V0F4_ADIRI</name>
<dbReference type="CDD" id="cd00112">
    <property type="entry name" value="LDLa"/>
    <property type="match status" value="1"/>
</dbReference>
<dbReference type="GO" id="GO:0005615">
    <property type="term" value="C:extracellular space"/>
    <property type="evidence" value="ECO:0007669"/>
    <property type="project" value="InterPro"/>
</dbReference>
<protein>
    <recommendedName>
        <fullName evidence="9">CD109 antigen</fullName>
    </recommendedName>
</protein>
<dbReference type="InterPro" id="IPR036595">
    <property type="entry name" value="A-macroglobulin_rcpt-bd_sf"/>
</dbReference>
<dbReference type="InterPro" id="IPR001599">
    <property type="entry name" value="Macroglobln_a2"/>
</dbReference>
<dbReference type="InterPro" id="IPR050473">
    <property type="entry name" value="A2M/Complement_sys"/>
</dbReference>
<evidence type="ECO:0000259" key="6">
    <source>
        <dbReference type="SMART" id="SM01360"/>
    </source>
</evidence>